<comment type="caution">
    <text evidence="3">The sequence shown here is derived from an EMBL/GenBank/DDBJ whole genome shotgun (WGS) entry which is preliminary data.</text>
</comment>
<dbReference type="GO" id="GO:0005737">
    <property type="term" value="C:cytoplasm"/>
    <property type="evidence" value="ECO:0007669"/>
    <property type="project" value="TreeGrafter"/>
</dbReference>
<dbReference type="PANTHER" id="PTHR16301">
    <property type="entry name" value="IMPACT-RELATED"/>
    <property type="match status" value="1"/>
</dbReference>
<dbReference type="InterPro" id="IPR023582">
    <property type="entry name" value="Impact"/>
</dbReference>
<dbReference type="GO" id="GO:0006446">
    <property type="term" value="P:regulation of translational initiation"/>
    <property type="evidence" value="ECO:0007669"/>
    <property type="project" value="TreeGrafter"/>
</dbReference>
<gene>
    <name evidence="3" type="ORF">COV55_04860</name>
</gene>
<accession>A0A2H0NAV7</accession>
<dbReference type="Proteomes" id="UP000230564">
    <property type="component" value="Unassembled WGS sequence"/>
</dbReference>
<dbReference type="Gene3D" id="3.30.230.30">
    <property type="entry name" value="Impact, N-terminal domain"/>
    <property type="match status" value="1"/>
</dbReference>
<dbReference type="PANTHER" id="PTHR16301:SF20">
    <property type="entry name" value="IMPACT FAMILY MEMBER YIGZ"/>
    <property type="match status" value="1"/>
</dbReference>
<dbReference type="InterPro" id="IPR001498">
    <property type="entry name" value="Impact_N"/>
</dbReference>
<dbReference type="AlphaFoldDB" id="A0A2H0NAV7"/>
<proteinExistence type="inferred from homology"/>
<evidence type="ECO:0000313" key="3">
    <source>
        <dbReference type="EMBL" id="PIR06030.1"/>
    </source>
</evidence>
<reference evidence="3 4" key="1">
    <citation type="submission" date="2017-09" db="EMBL/GenBank/DDBJ databases">
        <title>Depth-based differentiation of microbial function through sediment-hosted aquifers and enrichment of novel symbionts in the deep terrestrial subsurface.</title>
        <authorList>
            <person name="Probst A.J."/>
            <person name="Ladd B."/>
            <person name="Jarett J.K."/>
            <person name="Geller-Mcgrath D.E."/>
            <person name="Sieber C.M."/>
            <person name="Emerson J.B."/>
            <person name="Anantharaman K."/>
            <person name="Thomas B.C."/>
            <person name="Malmstrom R."/>
            <person name="Stieglmeier M."/>
            <person name="Klingl A."/>
            <person name="Woyke T."/>
            <person name="Ryan C.M."/>
            <person name="Banfield J.F."/>
        </authorList>
    </citation>
    <scope>NUCLEOTIDE SEQUENCE [LARGE SCALE GENOMIC DNA]</scope>
    <source>
        <strain evidence="3">CG11_big_fil_rev_8_21_14_0_20_36_20</strain>
    </source>
</reference>
<name>A0A2H0NAV7_9BACT</name>
<evidence type="ECO:0000256" key="1">
    <source>
        <dbReference type="ARBA" id="ARBA00007665"/>
    </source>
</evidence>
<sequence length="128" mass="14758">MFRVKKNLKSQIKLKKSKFLGFNFYIESKEDIDKQLDILKAEFKDASHLVYAYRLKEQGVLKEKFFNDKEPANSAGQPLLYLLQKKEILNCLLVVVRYFGGVKLGVGGLIRAYTQVAQEVLVNNLEKD</sequence>
<dbReference type="InterPro" id="IPR036956">
    <property type="entry name" value="Impact_N_sf"/>
</dbReference>
<evidence type="ECO:0000259" key="2">
    <source>
        <dbReference type="Pfam" id="PF01205"/>
    </source>
</evidence>
<feature type="domain" description="Impact N-terminal" evidence="2">
    <location>
        <begin position="15"/>
        <end position="121"/>
    </location>
</feature>
<dbReference type="PROSITE" id="PS00910">
    <property type="entry name" value="UPF0029"/>
    <property type="match status" value="1"/>
</dbReference>
<evidence type="ECO:0000313" key="4">
    <source>
        <dbReference type="Proteomes" id="UP000230564"/>
    </source>
</evidence>
<dbReference type="Pfam" id="PF01205">
    <property type="entry name" value="Impact_N"/>
    <property type="match status" value="1"/>
</dbReference>
<organism evidence="3 4">
    <name type="scientific">Candidatus Komeilibacteria bacterium CG11_big_fil_rev_8_21_14_0_20_36_20</name>
    <dbReference type="NCBI Taxonomy" id="1974477"/>
    <lineage>
        <taxon>Bacteria</taxon>
        <taxon>Candidatus Komeiliibacteriota</taxon>
    </lineage>
</organism>
<comment type="similarity">
    <text evidence="1">Belongs to the IMPACT family.</text>
</comment>
<dbReference type="InterPro" id="IPR020568">
    <property type="entry name" value="Ribosomal_Su5_D2-typ_SF"/>
</dbReference>
<dbReference type="SUPFAM" id="SSF54211">
    <property type="entry name" value="Ribosomal protein S5 domain 2-like"/>
    <property type="match status" value="1"/>
</dbReference>
<dbReference type="EMBL" id="PCWQ01000023">
    <property type="protein sequence ID" value="PIR06030.1"/>
    <property type="molecule type" value="Genomic_DNA"/>
</dbReference>
<dbReference type="InterPro" id="IPR020569">
    <property type="entry name" value="UPF0029_Impact_CS"/>
</dbReference>
<protein>
    <submittedName>
        <fullName evidence="3">Proline dipeptidase</fullName>
    </submittedName>
</protein>